<protein>
    <submittedName>
        <fullName evidence="2">Uncharacterized protein</fullName>
    </submittedName>
</protein>
<accession>A0A165DXH5</accession>
<dbReference type="EMBL" id="KV426182">
    <property type="protein sequence ID" value="KZV85594.1"/>
    <property type="molecule type" value="Genomic_DNA"/>
</dbReference>
<dbReference type="Proteomes" id="UP000077266">
    <property type="component" value="Unassembled WGS sequence"/>
</dbReference>
<evidence type="ECO:0000256" key="1">
    <source>
        <dbReference type="SAM" id="MobiDB-lite"/>
    </source>
</evidence>
<organism evidence="2 3">
    <name type="scientific">Exidia glandulosa HHB12029</name>
    <dbReference type="NCBI Taxonomy" id="1314781"/>
    <lineage>
        <taxon>Eukaryota</taxon>
        <taxon>Fungi</taxon>
        <taxon>Dikarya</taxon>
        <taxon>Basidiomycota</taxon>
        <taxon>Agaricomycotina</taxon>
        <taxon>Agaricomycetes</taxon>
        <taxon>Auriculariales</taxon>
        <taxon>Exidiaceae</taxon>
        <taxon>Exidia</taxon>
    </lineage>
</organism>
<sequence length="198" mass="21240">MGVRVHIVIFGAGDTCMRTRMRERCKGRGRYDSDNEHEHDQKSPALSRTDRSPTHRPISTTLSTQNGARTMSSSDSSFSSSFFSSTFSSAAAAPPAAAPGAAAAAGAPPPAPTLERRSFTFLPSSAFARRDAQIASTSTPAAVVNALILSACPWVVSERVCRPDEVEWDGCNARAENVWVKAQARRQSNRRAGERGAE</sequence>
<dbReference type="InParanoid" id="A0A165DXH5"/>
<proteinExistence type="predicted"/>
<feature type="compositionally biased region" description="Polar residues" evidence="1">
    <location>
        <begin position="57"/>
        <end position="71"/>
    </location>
</feature>
<gene>
    <name evidence="2" type="ORF">EXIGLDRAFT_253326</name>
</gene>
<name>A0A165DXH5_EXIGL</name>
<feature type="compositionally biased region" description="Basic and acidic residues" evidence="1">
    <location>
        <begin position="27"/>
        <end position="53"/>
    </location>
</feature>
<keyword evidence="3" id="KW-1185">Reference proteome</keyword>
<evidence type="ECO:0000313" key="2">
    <source>
        <dbReference type="EMBL" id="KZV85594.1"/>
    </source>
</evidence>
<dbReference type="AlphaFoldDB" id="A0A165DXH5"/>
<reference evidence="2 3" key="1">
    <citation type="journal article" date="2016" name="Mol. Biol. Evol.">
        <title>Comparative Genomics of Early-Diverging Mushroom-Forming Fungi Provides Insights into the Origins of Lignocellulose Decay Capabilities.</title>
        <authorList>
            <person name="Nagy L.G."/>
            <person name="Riley R."/>
            <person name="Tritt A."/>
            <person name="Adam C."/>
            <person name="Daum C."/>
            <person name="Floudas D."/>
            <person name="Sun H."/>
            <person name="Yadav J.S."/>
            <person name="Pangilinan J."/>
            <person name="Larsson K.H."/>
            <person name="Matsuura K."/>
            <person name="Barry K."/>
            <person name="Labutti K."/>
            <person name="Kuo R."/>
            <person name="Ohm R.A."/>
            <person name="Bhattacharya S.S."/>
            <person name="Shirouzu T."/>
            <person name="Yoshinaga Y."/>
            <person name="Martin F.M."/>
            <person name="Grigoriev I.V."/>
            <person name="Hibbett D.S."/>
        </authorList>
    </citation>
    <scope>NUCLEOTIDE SEQUENCE [LARGE SCALE GENOMIC DNA]</scope>
    <source>
        <strain evidence="2 3">HHB12029</strain>
    </source>
</reference>
<feature type="region of interest" description="Disordered" evidence="1">
    <location>
        <begin position="27"/>
        <end position="72"/>
    </location>
</feature>
<evidence type="ECO:0000313" key="3">
    <source>
        <dbReference type="Proteomes" id="UP000077266"/>
    </source>
</evidence>